<dbReference type="SMART" id="SM00271">
    <property type="entry name" value="DnaJ"/>
    <property type="match status" value="1"/>
</dbReference>
<evidence type="ECO:0000256" key="2">
    <source>
        <dbReference type="SAM" id="Phobius"/>
    </source>
</evidence>
<dbReference type="OrthoDB" id="8960697at2"/>
<dbReference type="SUPFAM" id="SSF46565">
    <property type="entry name" value="Chaperone J-domain"/>
    <property type="match status" value="1"/>
</dbReference>
<reference evidence="5" key="1">
    <citation type="submission" date="2016-10" db="EMBL/GenBank/DDBJ databases">
        <authorList>
            <person name="Varghese N."/>
            <person name="Submissions S."/>
        </authorList>
    </citation>
    <scope>NUCLEOTIDE SEQUENCE [LARGE SCALE GENOMIC DNA]</scope>
    <source>
        <strain evidence="5">LMG 26031</strain>
    </source>
</reference>
<feature type="domain" description="J" evidence="3">
    <location>
        <begin position="5"/>
        <end position="70"/>
    </location>
</feature>
<dbReference type="InterPro" id="IPR001623">
    <property type="entry name" value="DnaJ_domain"/>
</dbReference>
<keyword evidence="2" id="KW-0472">Membrane</keyword>
<gene>
    <name evidence="4" type="ORF">SAMN05192539_1007115</name>
</gene>
<dbReference type="PANTHER" id="PTHR43948:SF10">
    <property type="entry name" value="MRJ, ISOFORM E"/>
    <property type="match status" value="1"/>
</dbReference>
<evidence type="ECO:0000256" key="1">
    <source>
        <dbReference type="SAM" id="MobiDB-lite"/>
    </source>
</evidence>
<dbReference type="RefSeq" id="WP_090865333.1">
    <property type="nucleotide sequence ID" value="NZ_FNYE01000007.1"/>
</dbReference>
<keyword evidence="2" id="KW-0812">Transmembrane</keyword>
<evidence type="ECO:0000313" key="5">
    <source>
        <dbReference type="Proteomes" id="UP000198866"/>
    </source>
</evidence>
<dbReference type="PRINTS" id="PR00625">
    <property type="entry name" value="JDOMAIN"/>
</dbReference>
<dbReference type="CDD" id="cd06257">
    <property type="entry name" value="DnaJ"/>
    <property type="match status" value="1"/>
</dbReference>
<dbReference type="Pfam" id="PF00226">
    <property type="entry name" value="DnaJ"/>
    <property type="match status" value="1"/>
</dbReference>
<sequence>MKIHSHYDNLKVSRDAPQEVIRAAYRTLCQKYHPDRRIDDPDAERVMKIINASYAVLSDPVQRKEHDEWLARKEREASAAAATAAPSSRPAGSSHSSASSASSTYSASGFQQTPRYAAAQADASARSTPRGSGWTSQARVDPRAAGRKKQRVSFGHALRRVSLRGWIAIAACAFVGYVVITESMSPWPFTRNITSGASYGEHGHADADSAAATDSNGRALAAVASAQAATSPWTNDASGAASDAGAAAAYVRPSVAPNGAPWPATAGYLDGIPVGASGGHSSVTIDNSINRFDVYGKLVYNASVFDQPVRHFFVPAGRTFTLKDVAPGSYDIRYQNLDDGGIYKSQPFGLTEQTVGNGLDATHISVMLYASPGSMQATAIGRGEF</sequence>
<organism evidence="4 5">
    <name type="scientific">Paraburkholderia diazotrophica</name>
    <dbReference type="NCBI Taxonomy" id="667676"/>
    <lineage>
        <taxon>Bacteria</taxon>
        <taxon>Pseudomonadati</taxon>
        <taxon>Pseudomonadota</taxon>
        <taxon>Betaproteobacteria</taxon>
        <taxon>Burkholderiales</taxon>
        <taxon>Burkholderiaceae</taxon>
        <taxon>Paraburkholderia</taxon>
    </lineage>
</organism>
<feature type="compositionally biased region" description="Polar residues" evidence="1">
    <location>
        <begin position="126"/>
        <end position="138"/>
    </location>
</feature>
<dbReference type="AlphaFoldDB" id="A0A1H6WH50"/>
<dbReference type="PROSITE" id="PS50076">
    <property type="entry name" value="DNAJ_2"/>
    <property type="match status" value="1"/>
</dbReference>
<feature type="compositionally biased region" description="Low complexity" evidence="1">
    <location>
        <begin position="78"/>
        <end position="108"/>
    </location>
</feature>
<evidence type="ECO:0000313" key="4">
    <source>
        <dbReference type="EMBL" id="SEJ16223.1"/>
    </source>
</evidence>
<dbReference type="InterPro" id="IPR036869">
    <property type="entry name" value="J_dom_sf"/>
</dbReference>
<dbReference type="STRING" id="667676.SAMN05192539_1007115"/>
<protein>
    <submittedName>
        <fullName evidence="4">DnaJ domain-containing protein</fullName>
    </submittedName>
</protein>
<proteinExistence type="predicted"/>
<accession>A0A1H6WH50</accession>
<feature type="transmembrane region" description="Helical" evidence="2">
    <location>
        <begin position="161"/>
        <end position="180"/>
    </location>
</feature>
<keyword evidence="5" id="KW-1185">Reference proteome</keyword>
<dbReference type="PANTHER" id="PTHR43948">
    <property type="entry name" value="DNAJ HOMOLOG SUBFAMILY B"/>
    <property type="match status" value="1"/>
</dbReference>
<dbReference type="Gene3D" id="1.10.287.110">
    <property type="entry name" value="DnaJ domain"/>
    <property type="match status" value="1"/>
</dbReference>
<keyword evidence="2" id="KW-1133">Transmembrane helix</keyword>
<dbReference type="Proteomes" id="UP000198866">
    <property type="component" value="Unassembled WGS sequence"/>
</dbReference>
<dbReference type="EMBL" id="FNYE01000007">
    <property type="protein sequence ID" value="SEJ16223.1"/>
    <property type="molecule type" value="Genomic_DNA"/>
</dbReference>
<name>A0A1H6WH50_9BURK</name>
<evidence type="ECO:0000259" key="3">
    <source>
        <dbReference type="PROSITE" id="PS50076"/>
    </source>
</evidence>
<feature type="region of interest" description="Disordered" evidence="1">
    <location>
        <begin position="73"/>
        <end position="151"/>
    </location>
</feature>